<comment type="caution">
    <text evidence="1">The sequence shown here is derived from an EMBL/GenBank/DDBJ whole genome shotgun (WGS) entry which is preliminary data.</text>
</comment>
<evidence type="ECO:0000313" key="2">
    <source>
        <dbReference type="Proteomes" id="UP000746503"/>
    </source>
</evidence>
<name>A0ABX1AGQ4_9ACTN</name>
<dbReference type="EMBL" id="JAAVJB010000045">
    <property type="protein sequence ID" value="NJP66314.1"/>
    <property type="molecule type" value="Genomic_DNA"/>
</dbReference>
<proteinExistence type="predicted"/>
<dbReference type="SUPFAM" id="SSF109854">
    <property type="entry name" value="DinB/YfiT-like putative metalloenzymes"/>
    <property type="match status" value="1"/>
</dbReference>
<dbReference type="Pfam" id="PF04978">
    <property type="entry name" value="MST"/>
    <property type="match status" value="1"/>
</dbReference>
<dbReference type="Proteomes" id="UP000746503">
    <property type="component" value="Unassembled WGS sequence"/>
</dbReference>
<keyword evidence="2" id="KW-1185">Reference proteome</keyword>
<organism evidence="1 2">
    <name type="scientific">Streptomyces spiramenti</name>
    <dbReference type="NCBI Taxonomy" id="2720606"/>
    <lineage>
        <taxon>Bacteria</taxon>
        <taxon>Bacillati</taxon>
        <taxon>Actinomycetota</taxon>
        <taxon>Actinomycetes</taxon>
        <taxon>Kitasatosporales</taxon>
        <taxon>Streptomycetaceae</taxon>
        <taxon>Streptomyces</taxon>
    </lineage>
</organism>
<gene>
    <name evidence="1" type="ORF">HCJ92_08415</name>
</gene>
<evidence type="ECO:0000313" key="1">
    <source>
        <dbReference type="EMBL" id="NJP66314.1"/>
    </source>
</evidence>
<dbReference type="Gene3D" id="1.20.120.450">
    <property type="entry name" value="dinb family like domain"/>
    <property type="match status" value="1"/>
</dbReference>
<dbReference type="RefSeq" id="WP_167932839.1">
    <property type="nucleotide sequence ID" value="NZ_JAAVJB010000045.1"/>
</dbReference>
<protein>
    <submittedName>
        <fullName evidence="1">DinB family protein</fullName>
    </submittedName>
</protein>
<dbReference type="InterPro" id="IPR034660">
    <property type="entry name" value="DinB/YfiT-like"/>
</dbReference>
<dbReference type="InterPro" id="IPR007061">
    <property type="entry name" value="MST-like"/>
</dbReference>
<reference evidence="1 2" key="1">
    <citation type="submission" date="2020-03" db="EMBL/GenBank/DDBJ databases">
        <title>Draft genome of Streptomyces sp. ventii, isolated from the Axial Seamount in the Pacific Ocean, and resequencing of the two type strains Streptomyces lonarensis strain NCL 716 and Streptomyces bohaiensis strain 11A07.</title>
        <authorList>
            <person name="Loughran R.M."/>
            <person name="Pfannmuller K.M."/>
            <person name="Wasson B.J."/>
            <person name="Deadmond M.C."/>
            <person name="Paddock B.E."/>
            <person name="Koyack M.J."/>
            <person name="Gallegos D.A."/>
            <person name="Mitchell E.A."/>
            <person name="Ushijima B."/>
            <person name="Saw J.H."/>
            <person name="Mcphail K.L."/>
            <person name="Videau P."/>
        </authorList>
    </citation>
    <scope>NUCLEOTIDE SEQUENCE [LARGE SCALE GENOMIC DNA]</scope>
    <source>
        <strain evidence="2">5675061</strain>
    </source>
</reference>
<sequence length="196" mass="22297">MKLSDPKETLRSYLQEGRDALLWKLDGLSEYDVRRPLTPTGSNLLGLVKHNAGVEMGYFGLVFGRPVPDAPAWMEQHDVPNIDMWATPKESREDIVALYRRAWAHSDTTITELTLESTGQVPWWGENGAVTLHRILVHVATETHRHAGHADILREQIDGVVGLRRLGDNLPEEEKEWWAQYRDRLEQAARTAADRA</sequence>
<accession>A0ABX1AGQ4</accession>